<reference evidence="1" key="1">
    <citation type="submission" date="2021-04" db="EMBL/GenBank/DDBJ databases">
        <title>Draft genome assembly of strain Phenylobacterium sp. 20VBR1 using MiniION and Illumina platforms.</title>
        <authorList>
            <person name="Thomas F.A."/>
            <person name="Krishnan K.P."/>
            <person name="Sinha R.K."/>
        </authorList>
    </citation>
    <scope>NUCLEOTIDE SEQUENCE</scope>
    <source>
        <strain evidence="1">20VBR1</strain>
    </source>
</reference>
<organism evidence="1 2">
    <name type="scientific">Phenylobacterium glaciei</name>
    <dbReference type="NCBI Taxonomy" id="2803784"/>
    <lineage>
        <taxon>Bacteria</taxon>
        <taxon>Pseudomonadati</taxon>
        <taxon>Pseudomonadota</taxon>
        <taxon>Alphaproteobacteria</taxon>
        <taxon>Caulobacterales</taxon>
        <taxon>Caulobacteraceae</taxon>
        <taxon>Phenylobacterium</taxon>
    </lineage>
</organism>
<dbReference type="Proteomes" id="UP000622580">
    <property type="component" value="Unassembled WGS sequence"/>
</dbReference>
<comment type="caution">
    <text evidence="1">The sequence shown here is derived from an EMBL/GenBank/DDBJ whole genome shotgun (WGS) entry which is preliminary data.</text>
</comment>
<evidence type="ECO:0000313" key="1">
    <source>
        <dbReference type="EMBL" id="MBR7619176.1"/>
    </source>
</evidence>
<dbReference type="PANTHER" id="PTHR10704:SF44">
    <property type="entry name" value="LD35051P-RELATED"/>
    <property type="match status" value="1"/>
</dbReference>
<dbReference type="GO" id="GO:0006790">
    <property type="term" value="P:sulfur compound metabolic process"/>
    <property type="evidence" value="ECO:0007669"/>
    <property type="project" value="TreeGrafter"/>
</dbReference>
<gene>
    <name evidence="1" type="ORF">JKL49_07215</name>
</gene>
<protein>
    <submittedName>
        <fullName evidence="1">Sulfotransferase</fullName>
    </submittedName>
</protein>
<name>A0A941CYX2_9CAUL</name>
<dbReference type="Gene3D" id="3.40.50.300">
    <property type="entry name" value="P-loop containing nucleotide triphosphate hydrolases"/>
    <property type="match status" value="1"/>
</dbReference>
<proteinExistence type="predicted"/>
<accession>A0A941CYX2</accession>
<dbReference type="RefSeq" id="WP_215339385.1">
    <property type="nucleotide sequence ID" value="NZ_JAGSGD010000001.1"/>
</dbReference>
<dbReference type="GO" id="GO:0001517">
    <property type="term" value="F:N-acetylglucosamine 6-O-sulfotransferase activity"/>
    <property type="evidence" value="ECO:0007669"/>
    <property type="project" value="TreeGrafter"/>
</dbReference>
<dbReference type="EMBL" id="JAGSGD010000001">
    <property type="protein sequence ID" value="MBR7619176.1"/>
    <property type="molecule type" value="Genomic_DNA"/>
</dbReference>
<dbReference type="InterPro" id="IPR027417">
    <property type="entry name" value="P-loop_NTPase"/>
</dbReference>
<dbReference type="SUPFAM" id="SSF52540">
    <property type="entry name" value="P-loop containing nucleoside triphosphate hydrolases"/>
    <property type="match status" value="1"/>
</dbReference>
<sequence>MSDLPVIGLHGAPRSGTTWIGQIFNSAPETAFRFQPFFAHAFRPRVDAATSAAELDQILKDIAATDDDFILQRARMTDGDLAFAKLEPTQVVYKEARYHHLLPTLMQIPRFKGVGIIRDPLEALSSWRAAPREFDPAWDFGAEWREAGLKNGGRIEEFFGYESWKRAALIFQDMAASYPDRFRILRYGDLTADPAGVITDLFGFLGLAMGDQTRTFLARSTSRDDGDTYGVFRDLSKRAAPVLPAEVRQAVLDDVARCDLATYLA</sequence>
<dbReference type="AlphaFoldDB" id="A0A941CYX2"/>
<dbReference type="Pfam" id="PF13469">
    <property type="entry name" value="Sulfotransfer_3"/>
    <property type="match status" value="1"/>
</dbReference>
<evidence type="ECO:0000313" key="2">
    <source>
        <dbReference type="Proteomes" id="UP000622580"/>
    </source>
</evidence>
<dbReference type="InterPro" id="IPR051135">
    <property type="entry name" value="Gal/GlcNAc/GalNAc_ST"/>
</dbReference>
<keyword evidence="2" id="KW-1185">Reference proteome</keyword>
<dbReference type="PANTHER" id="PTHR10704">
    <property type="entry name" value="CARBOHYDRATE SULFOTRANSFERASE"/>
    <property type="match status" value="1"/>
</dbReference>
<dbReference type="GO" id="GO:0006044">
    <property type="term" value="P:N-acetylglucosamine metabolic process"/>
    <property type="evidence" value="ECO:0007669"/>
    <property type="project" value="TreeGrafter"/>
</dbReference>